<evidence type="ECO:0000313" key="3">
    <source>
        <dbReference type="Proteomes" id="UP000186438"/>
    </source>
</evidence>
<dbReference type="EMBL" id="MPNT01000027">
    <property type="protein sequence ID" value="OJZ69471.1"/>
    <property type="molecule type" value="Genomic_DNA"/>
</dbReference>
<evidence type="ECO:0000313" key="2">
    <source>
        <dbReference type="EMBL" id="OJZ69471.1"/>
    </source>
</evidence>
<keyword evidence="3" id="KW-1185">Reference proteome</keyword>
<protein>
    <submittedName>
        <fullName evidence="2">Uncharacterized protein</fullName>
    </submittedName>
</protein>
<feature type="compositionally biased region" description="Basic and acidic residues" evidence="1">
    <location>
        <begin position="43"/>
        <end position="53"/>
    </location>
</feature>
<accession>A0A1Q4HP45</accession>
<feature type="region of interest" description="Disordered" evidence="1">
    <location>
        <begin position="41"/>
        <end position="115"/>
    </location>
</feature>
<gene>
    <name evidence="2" type="ORF">BRW65_22980</name>
</gene>
<dbReference type="Proteomes" id="UP000186438">
    <property type="component" value="Unassembled WGS sequence"/>
</dbReference>
<proteinExistence type="predicted"/>
<feature type="compositionally biased region" description="Pro residues" evidence="1">
    <location>
        <begin position="94"/>
        <end position="107"/>
    </location>
</feature>
<reference evidence="2 3" key="1">
    <citation type="submission" date="2016-11" db="EMBL/GenBank/DDBJ databases">
        <title>Genome sequences of unsequenced Mycobacteria.</title>
        <authorList>
            <person name="Greninger A.L."/>
            <person name="Fang F."/>
            <person name="Jerome K.R."/>
        </authorList>
    </citation>
    <scope>NUCLEOTIDE SEQUENCE [LARGE SCALE GENOMIC DNA]</scope>
    <source>
        <strain evidence="2 3">M11</strain>
    </source>
</reference>
<comment type="caution">
    <text evidence="2">The sequence shown here is derived from an EMBL/GenBank/DDBJ whole genome shotgun (WGS) entry which is preliminary data.</text>
</comment>
<organism evidence="2 3">
    <name type="scientific">Mycobacterium paraffinicum</name>
    <dbReference type="NCBI Taxonomy" id="53378"/>
    <lineage>
        <taxon>Bacteria</taxon>
        <taxon>Bacillati</taxon>
        <taxon>Actinomycetota</taxon>
        <taxon>Actinomycetes</taxon>
        <taxon>Mycobacteriales</taxon>
        <taxon>Mycobacteriaceae</taxon>
        <taxon>Mycobacterium</taxon>
    </lineage>
</organism>
<name>A0A1Q4HP45_9MYCO</name>
<dbReference type="AlphaFoldDB" id="A0A1Q4HP45"/>
<evidence type="ECO:0000256" key="1">
    <source>
        <dbReference type="SAM" id="MobiDB-lite"/>
    </source>
</evidence>
<sequence>MGYPTAVGIAAGLAKADGPLQAKVADFTTYSQRFTEHTATYTKTDKDGADALDNKFVPVDSKDQSDNPDLPKPAIDPRNPFVGDQRFGRWEDVVPPPYVGKEPPPPWTGHRKFPNPYLEGGPSGFYSPGGNTWADASSAPAAHLENQYKFRISGEDWTNYTRIDPATGNKQQWVQYTYEGEKWTRTPVNLNVWGPKAPNEITGELGGVNTGSLAGISPPPYRGPWEPMTLPQIATLSAANPSVHFYMPDDCGFQFSFLNGVATGGNSGLGPIMPSMIAGP</sequence>